<dbReference type="GO" id="GO:0000271">
    <property type="term" value="P:polysaccharide biosynthetic process"/>
    <property type="evidence" value="ECO:0007669"/>
    <property type="project" value="UniProtKB-KW"/>
</dbReference>
<gene>
    <name evidence="5" type="ORF">GGQ63_001704</name>
</gene>
<feature type="domain" description="Bacterial sugar transferase" evidence="4">
    <location>
        <begin position="40"/>
        <end position="225"/>
    </location>
</feature>
<accession>A0A7W9FKK5</accession>
<evidence type="ECO:0000256" key="1">
    <source>
        <dbReference type="ARBA" id="ARBA00006464"/>
    </source>
</evidence>
<sequence length="234" mass="26479">MSNIILLDKVPRSAVFTRSEHFEARNTAHGRRRHIQLCFKRLLDIVISAVALLLLAPLLALVAMAVRLDGPGPIFFVQTRFGRHLRPIRVVKFRTMHVDRCDPSGRDQTVENDPRVTRTGAWLRRHNIDELPQLWNVLKGDMSLVGPRCHAIGMLAAGRPYEELVPRYHERHGMRPGMTGLAQVKGLRGRTADPALAARRIEQDIAYVERFSLLLDLRILLVTLLREARGGTGI</sequence>
<comment type="caution">
    <text evidence="5">The sequence shown here is derived from an EMBL/GenBank/DDBJ whole genome shotgun (WGS) entry which is preliminary data.</text>
</comment>
<dbReference type="Pfam" id="PF02397">
    <property type="entry name" value="Bac_transf"/>
    <property type="match status" value="1"/>
</dbReference>
<evidence type="ECO:0000256" key="3">
    <source>
        <dbReference type="SAM" id="Phobius"/>
    </source>
</evidence>
<dbReference type="Proteomes" id="UP000523821">
    <property type="component" value="Unassembled WGS sequence"/>
</dbReference>
<name>A0A7W9FKK5_9HYPH</name>
<keyword evidence="3" id="KW-1133">Transmembrane helix</keyword>
<dbReference type="GO" id="GO:0016780">
    <property type="term" value="F:phosphotransferase activity, for other substituted phosphate groups"/>
    <property type="evidence" value="ECO:0007669"/>
    <property type="project" value="TreeGrafter"/>
</dbReference>
<keyword evidence="3" id="KW-0472">Membrane</keyword>
<dbReference type="PANTHER" id="PTHR30576:SF0">
    <property type="entry name" value="UNDECAPRENYL-PHOSPHATE N-ACETYLGALACTOSAMINYL 1-PHOSPHATE TRANSFERASE-RELATED"/>
    <property type="match status" value="1"/>
</dbReference>
<reference evidence="5 6" key="1">
    <citation type="submission" date="2020-08" db="EMBL/GenBank/DDBJ databases">
        <title>Genomic Encyclopedia of Type Strains, Phase IV (KMG-IV): sequencing the most valuable type-strain genomes for metagenomic binning, comparative biology and taxonomic classification.</title>
        <authorList>
            <person name="Goeker M."/>
        </authorList>
    </citation>
    <scope>NUCLEOTIDE SEQUENCE [LARGE SCALE GENOMIC DNA]</scope>
    <source>
        <strain evidence="5 6">DSM 16268</strain>
    </source>
</reference>
<keyword evidence="6" id="KW-1185">Reference proteome</keyword>
<proteinExistence type="inferred from homology"/>
<evidence type="ECO:0000256" key="2">
    <source>
        <dbReference type="ARBA" id="ARBA00023169"/>
    </source>
</evidence>
<comment type="similarity">
    <text evidence="1">Belongs to the bacterial sugar transferase family.</text>
</comment>
<evidence type="ECO:0000313" key="5">
    <source>
        <dbReference type="EMBL" id="MBB5752650.1"/>
    </source>
</evidence>
<dbReference type="RefSeq" id="WP_183854639.1">
    <property type="nucleotide sequence ID" value="NZ_JACHOO010000003.1"/>
</dbReference>
<dbReference type="PANTHER" id="PTHR30576">
    <property type="entry name" value="COLANIC BIOSYNTHESIS UDP-GLUCOSE LIPID CARRIER TRANSFERASE"/>
    <property type="match status" value="1"/>
</dbReference>
<keyword evidence="3" id="KW-0812">Transmembrane</keyword>
<evidence type="ECO:0000313" key="6">
    <source>
        <dbReference type="Proteomes" id="UP000523821"/>
    </source>
</evidence>
<dbReference type="EMBL" id="JACHOO010000003">
    <property type="protein sequence ID" value="MBB5752650.1"/>
    <property type="molecule type" value="Genomic_DNA"/>
</dbReference>
<keyword evidence="5" id="KW-0808">Transferase</keyword>
<evidence type="ECO:0000259" key="4">
    <source>
        <dbReference type="Pfam" id="PF02397"/>
    </source>
</evidence>
<keyword evidence="2" id="KW-0270">Exopolysaccharide synthesis</keyword>
<dbReference type="AlphaFoldDB" id="A0A7W9FKK5"/>
<protein>
    <submittedName>
        <fullName evidence="5">Lipopolysaccharide/colanic/teichoic acid biosynthesis glycosyltransferase</fullName>
    </submittedName>
</protein>
<dbReference type="InterPro" id="IPR003362">
    <property type="entry name" value="Bact_transf"/>
</dbReference>
<organism evidence="5 6">
    <name type="scientific">Prosthecomicrobium pneumaticum</name>
    <dbReference type="NCBI Taxonomy" id="81895"/>
    <lineage>
        <taxon>Bacteria</taxon>
        <taxon>Pseudomonadati</taxon>
        <taxon>Pseudomonadota</taxon>
        <taxon>Alphaproteobacteria</taxon>
        <taxon>Hyphomicrobiales</taxon>
        <taxon>Kaistiaceae</taxon>
        <taxon>Prosthecomicrobium</taxon>
    </lineage>
</organism>
<feature type="transmembrane region" description="Helical" evidence="3">
    <location>
        <begin position="42"/>
        <end position="66"/>
    </location>
</feature>